<dbReference type="CDD" id="cd14791">
    <property type="entry name" value="GH36"/>
    <property type="match status" value="1"/>
</dbReference>
<evidence type="ECO:0000259" key="5">
    <source>
        <dbReference type="Pfam" id="PF16875"/>
    </source>
</evidence>
<dbReference type="EMBL" id="FNUC01000003">
    <property type="protein sequence ID" value="SEE50637.1"/>
    <property type="molecule type" value="Genomic_DNA"/>
</dbReference>
<dbReference type="Gene3D" id="2.70.98.60">
    <property type="entry name" value="alpha-galactosidase from lactobacil brevis"/>
    <property type="match status" value="1"/>
</dbReference>
<evidence type="ECO:0000256" key="2">
    <source>
        <dbReference type="ARBA" id="ARBA00012755"/>
    </source>
</evidence>
<dbReference type="InterPro" id="IPR038417">
    <property type="entry name" value="Alpga-gal_N_sf"/>
</dbReference>
<dbReference type="Pfam" id="PF02065">
    <property type="entry name" value="Melibiase"/>
    <property type="match status" value="1"/>
</dbReference>
<dbReference type="InterPro" id="IPR002252">
    <property type="entry name" value="Glyco_hydro_36"/>
</dbReference>
<organism evidence="6 7">
    <name type="scientific">Jiangella alba</name>
    <dbReference type="NCBI Taxonomy" id="561176"/>
    <lineage>
        <taxon>Bacteria</taxon>
        <taxon>Bacillati</taxon>
        <taxon>Actinomycetota</taxon>
        <taxon>Actinomycetes</taxon>
        <taxon>Jiangellales</taxon>
        <taxon>Jiangellaceae</taxon>
        <taxon>Jiangella</taxon>
    </lineage>
</organism>
<evidence type="ECO:0000313" key="6">
    <source>
        <dbReference type="EMBL" id="SEE50637.1"/>
    </source>
</evidence>
<dbReference type="GO" id="GO:0004557">
    <property type="term" value="F:alpha-galactosidase activity"/>
    <property type="evidence" value="ECO:0007669"/>
    <property type="project" value="UniProtKB-EC"/>
</dbReference>
<dbReference type="InterPro" id="IPR017853">
    <property type="entry name" value="GH"/>
</dbReference>
<evidence type="ECO:0000256" key="1">
    <source>
        <dbReference type="ARBA" id="ARBA00001255"/>
    </source>
</evidence>
<gene>
    <name evidence="6" type="ORF">SAMN04488561_1543</name>
</gene>
<comment type="catalytic activity">
    <reaction evidence="1">
        <text>Hydrolysis of terminal, non-reducing alpha-D-galactose residues in alpha-D-galactosides, including galactose oligosaccharides, galactomannans and galactolipids.</text>
        <dbReference type="EC" id="3.2.1.22"/>
    </reaction>
</comment>
<dbReference type="PANTHER" id="PTHR43053">
    <property type="entry name" value="GLYCOSIDASE FAMILY 31"/>
    <property type="match status" value="1"/>
</dbReference>
<reference evidence="7" key="1">
    <citation type="submission" date="2016-10" db="EMBL/GenBank/DDBJ databases">
        <authorList>
            <person name="Varghese N."/>
            <person name="Submissions S."/>
        </authorList>
    </citation>
    <scope>NUCLEOTIDE SEQUENCE [LARGE SCALE GENOMIC DNA]</scope>
    <source>
        <strain evidence="7">DSM 45237</strain>
    </source>
</reference>
<dbReference type="FunFam" id="3.20.20.70:FF:000118">
    <property type="entry name" value="Alpha-galactosidase"/>
    <property type="match status" value="1"/>
</dbReference>
<protein>
    <recommendedName>
        <fullName evidence="2">alpha-galactosidase</fullName>
        <ecNumber evidence="2">3.2.1.22</ecNumber>
    </recommendedName>
</protein>
<dbReference type="PANTHER" id="PTHR43053:SF3">
    <property type="entry name" value="ALPHA-GALACTOSIDASE C-RELATED"/>
    <property type="match status" value="1"/>
</dbReference>
<dbReference type="InterPro" id="IPR050985">
    <property type="entry name" value="Alpha-glycosidase_related"/>
</dbReference>
<proteinExistence type="predicted"/>
<keyword evidence="7" id="KW-1185">Reference proteome</keyword>
<dbReference type="EC" id="3.2.1.22" evidence="2"/>
<accession>A0A1H5JEH8</accession>
<dbReference type="PRINTS" id="PR00743">
    <property type="entry name" value="GLHYDRLASE36"/>
</dbReference>
<feature type="domain" description="Glycosyl hydrolase family 36 N-terminal" evidence="5">
    <location>
        <begin position="82"/>
        <end position="279"/>
    </location>
</feature>
<evidence type="ECO:0000256" key="4">
    <source>
        <dbReference type="ARBA" id="ARBA00023295"/>
    </source>
</evidence>
<dbReference type="Proteomes" id="UP000181980">
    <property type="component" value="Unassembled WGS sequence"/>
</dbReference>
<dbReference type="Gene3D" id="3.20.20.70">
    <property type="entry name" value="Aldolase class I"/>
    <property type="match status" value="1"/>
</dbReference>
<dbReference type="Pfam" id="PF16875">
    <property type="entry name" value="Glyco_hydro_36N"/>
    <property type="match status" value="1"/>
</dbReference>
<dbReference type="InterPro" id="IPR013785">
    <property type="entry name" value="Aldolase_TIM"/>
</dbReference>
<dbReference type="STRING" id="561176.SAMN04488561_1543"/>
<evidence type="ECO:0000313" key="7">
    <source>
        <dbReference type="Proteomes" id="UP000181980"/>
    </source>
</evidence>
<name>A0A1H5JEH8_9ACTN</name>
<dbReference type="AlphaFoldDB" id="A0A1H5JEH8"/>
<sequence length="735" mass="79301">MTPRREVENVRIAPTTGVAPHLHPSAITGLAGRERTRLVLNTHEDGRLPHLAWLGTAADGVPAEDVVALAAPNETPLTSWDAWLVEGAPSICPTQADGHLGRPALLGFRVGQPGGATPSFTDTIVDTDERAVVVRARDVMAGLELGYVVEALPGGSLRIRTSLTNLGRSDYVLDSLDVVVPLPVDAREALDLTGRWAKEKQPQRHRIADGLWVREHRRGMRALDTTPVLAAGSAGFGFRDGRVIGIHLAWSGNHRYALERVSSGTTLLRAGELLAPGEVCLVPGDSYETPWVHVAASTQGLDGLAAAFHDHVRSQPSRPARQLVTYNAWEAVYLDHDPSVLGDLARSAAAVGAERFVLDDGWFKGRNSLQRGVGDWTPDPVAWPDGLRPLADQVHALGMEFGLWWEPEAINLDSDLYRAHPEWALVAAGRIPPVERATLVLDLSRDDVRDHLTKSFAEIVAQCPVDFVKWDLNRDLVDAALDGGLGSAAGRAQTLGFYRLLDELIDRFPGISWESCASGGGRSDLAVLERVQSVWTSDNTDPVSRQTIQQWSAQLVPLEYLASHVAPSPSHQTGRASSLELRAATAFMGAFGIQLNLNEASDEERAQLTAWTSLYKRHRSLLHSGRLIRLDLGPGVTVSGVVAQDGSQAILSYAQLEDLAHVPPRLQVPGLLPESAYVATRLLPPGLATEVDWDIDGFAATGAGFAAVGLPGPARRPLSAALVHLRERSGDTTRE</sequence>
<dbReference type="InterPro" id="IPR031704">
    <property type="entry name" value="Glyco_hydro_36_N"/>
</dbReference>
<evidence type="ECO:0000256" key="3">
    <source>
        <dbReference type="ARBA" id="ARBA00022801"/>
    </source>
</evidence>
<dbReference type="SUPFAM" id="SSF51445">
    <property type="entry name" value="(Trans)glycosidases"/>
    <property type="match status" value="1"/>
</dbReference>
<keyword evidence="3" id="KW-0378">Hydrolase</keyword>
<keyword evidence="4" id="KW-0326">Glycosidase</keyword>
<dbReference type="GO" id="GO:0016052">
    <property type="term" value="P:carbohydrate catabolic process"/>
    <property type="evidence" value="ECO:0007669"/>
    <property type="project" value="InterPro"/>
</dbReference>